<protein>
    <recommendedName>
        <fullName evidence="2">Retrotransposon gag domain-containing protein</fullName>
    </recommendedName>
</protein>
<name>A0AAV0UPI5_9STRA</name>
<evidence type="ECO:0000313" key="3">
    <source>
        <dbReference type="EMBL" id="CAI5738817.1"/>
    </source>
</evidence>
<dbReference type="EMBL" id="CANTFK010000987">
    <property type="protein sequence ID" value="CAI5738817.1"/>
    <property type="molecule type" value="Genomic_DNA"/>
</dbReference>
<proteinExistence type="predicted"/>
<dbReference type="SUPFAM" id="SSF56672">
    <property type="entry name" value="DNA/RNA polymerases"/>
    <property type="match status" value="1"/>
</dbReference>
<comment type="caution">
    <text evidence="3">The sequence shown here is derived from an EMBL/GenBank/DDBJ whole genome shotgun (WGS) entry which is preliminary data.</text>
</comment>
<feature type="region of interest" description="Disordered" evidence="1">
    <location>
        <begin position="419"/>
        <end position="440"/>
    </location>
</feature>
<gene>
    <name evidence="3" type="ORF">PFR002_LOCUS8781</name>
</gene>
<accession>A0AAV0UPI5</accession>
<sequence>MENQNHLSEAQRLALDKLSAFVGPDQIEALLAQGPEVLNARLEAFMRYEETLLGQVHDQAASAAPIQYIPVPVPDAEPKARPLVLNVKTFEGKEGENLLLWIREVEMAMDAAMLVSDKQRVGLAISKLGGRAREWALTSDVSVNAAFPTWEMLKKQLACVFAPPNQAYRVRSRFLATRQGKKELSDYVQELRTLIAAMQQDPLAEEVRVTIFYGRTSHWGRQDGRGKGKQGLAPGGSVDAPIEQNYKPGLLVVSANGKGFEKPWSILIDSGASGNYVRRRSLEGSQLYAEALEAQEGDSITVRLATGVRVTVPKVPLNLDVKFLDFNSVERCLVLDLDSRYDPILGMAWLERHEPWIDWRSKTIGATRNVPSEALESHEPTFARIQKCYWREPLTDSVSVLDIGVSELINSDVNNNSVEQSSMTLSGTERTPLSDTQSNMETLDVGNDIGSRIEQVKVYDLVSNIGCKCDLLDVGNDIGSRIEQVKVDDLVSDIGCKCDSLDVDNDIGSRIEQVKVDDLVSDIGCKCDSLDVDIDIGSRIEQVKVDDLVSEVTGTSDPLGVGNDIGPRIGQVNDKGSVDLGDDNIPSTLYGTVSSRRRQRRQMAAARRKASVLSHNNVSDQLYTLVSGVTGDVDGEVDLEALPSLNALLELDEMSVDEFHQALKVGALIDMVVIRPNLELNSSSLVDETVLEDTKAALSARSGASILKNPSDPYYPLVKEFQDVVCHDPPSVLPPDRGVRHEIDLVPGTKYCVTRQWPLPKEQCDVIDEFFRAKHAAGMMAYLSCL</sequence>
<dbReference type="InterPro" id="IPR021109">
    <property type="entry name" value="Peptidase_aspartic_dom_sf"/>
</dbReference>
<evidence type="ECO:0000256" key="1">
    <source>
        <dbReference type="SAM" id="MobiDB-lite"/>
    </source>
</evidence>
<dbReference type="Proteomes" id="UP001159659">
    <property type="component" value="Unassembled WGS sequence"/>
</dbReference>
<dbReference type="InterPro" id="IPR043502">
    <property type="entry name" value="DNA/RNA_pol_sf"/>
</dbReference>
<dbReference type="AlphaFoldDB" id="A0AAV0UPI5"/>
<reference evidence="3" key="1">
    <citation type="submission" date="2022-12" db="EMBL/GenBank/DDBJ databases">
        <authorList>
            <person name="Webb A."/>
        </authorList>
    </citation>
    <scope>NUCLEOTIDE SEQUENCE</scope>
    <source>
        <strain evidence="3">Pf2</strain>
    </source>
</reference>
<dbReference type="Gene3D" id="2.40.70.10">
    <property type="entry name" value="Acid Proteases"/>
    <property type="match status" value="1"/>
</dbReference>
<dbReference type="PANTHER" id="PTHR15503">
    <property type="entry name" value="LDOC1 RELATED"/>
    <property type="match status" value="1"/>
</dbReference>
<dbReference type="Pfam" id="PF08284">
    <property type="entry name" value="RVP_2"/>
    <property type="match status" value="1"/>
</dbReference>
<feature type="domain" description="Retrotransposon gag" evidence="2">
    <location>
        <begin position="123"/>
        <end position="213"/>
    </location>
</feature>
<dbReference type="InterPro" id="IPR032567">
    <property type="entry name" value="RTL1-rel"/>
</dbReference>
<dbReference type="CDD" id="cd00303">
    <property type="entry name" value="retropepsin_like"/>
    <property type="match status" value="1"/>
</dbReference>
<dbReference type="PANTHER" id="PTHR15503:SF22">
    <property type="entry name" value="TRANSPOSON TY3-I GAG POLYPROTEIN"/>
    <property type="match status" value="1"/>
</dbReference>
<evidence type="ECO:0000313" key="4">
    <source>
        <dbReference type="Proteomes" id="UP001159659"/>
    </source>
</evidence>
<organism evidence="3 4">
    <name type="scientific">Peronospora farinosa</name>
    <dbReference type="NCBI Taxonomy" id="134698"/>
    <lineage>
        <taxon>Eukaryota</taxon>
        <taxon>Sar</taxon>
        <taxon>Stramenopiles</taxon>
        <taxon>Oomycota</taxon>
        <taxon>Peronosporomycetes</taxon>
        <taxon>Peronosporales</taxon>
        <taxon>Peronosporaceae</taxon>
        <taxon>Peronospora</taxon>
    </lineage>
</organism>
<dbReference type="InterPro" id="IPR005162">
    <property type="entry name" value="Retrotrans_gag_dom"/>
</dbReference>
<evidence type="ECO:0000259" key="2">
    <source>
        <dbReference type="Pfam" id="PF03732"/>
    </source>
</evidence>
<dbReference type="Pfam" id="PF03732">
    <property type="entry name" value="Retrotrans_gag"/>
    <property type="match status" value="1"/>
</dbReference>